<keyword evidence="2" id="KW-1185">Reference proteome</keyword>
<protein>
    <submittedName>
        <fullName evidence="1">Uncharacterized protein</fullName>
    </submittedName>
</protein>
<accession>A0A8X6MX57</accession>
<sequence>MTTVILPQAIISDGMRHSLFNEEISTMVKVRRHSSTTDKCFISREAKRKITAFIFLTHVDAGSDSSEIGLIGSDSSEALEEQNCNAIEVANLKQVFFQKLNAFEAYALKAFNR</sequence>
<dbReference type="EMBL" id="BMAW01051778">
    <property type="protein sequence ID" value="GFS82235.1"/>
    <property type="molecule type" value="Genomic_DNA"/>
</dbReference>
<evidence type="ECO:0000313" key="1">
    <source>
        <dbReference type="EMBL" id="GFS82235.1"/>
    </source>
</evidence>
<evidence type="ECO:0000313" key="2">
    <source>
        <dbReference type="Proteomes" id="UP000887013"/>
    </source>
</evidence>
<reference evidence="1" key="1">
    <citation type="submission" date="2020-08" db="EMBL/GenBank/DDBJ databases">
        <title>Multicomponent nature underlies the extraordinary mechanical properties of spider dragline silk.</title>
        <authorList>
            <person name="Kono N."/>
            <person name="Nakamura H."/>
            <person name="Mori M."/>
            <person name="Yoshida Y."/>
            <person name="Ohtoshi R."/>
            <person name="Malay A.D."/>
            <person name="Moran D.A.P."/>
            <person name="Tomita M."/>
            <person name="Numata K."/>
            <person name="Arakawa K."/>
        </authorList>
    </citation>
    <scope>NUCLEOTIDE SEQUENCE</scope>
</reference>
<proteinExistence type="predicted"/>
<dbReference type="AlphaFoldDB" id="A0A8X6MX57"/>
<dbReference type="Proteomes" id="UP000887013">
    <property type="component" value="Unassembled WGS sequence"/>
</dbReference>
<organism evidence="1 2">
    <name type="scientific">Nephila pilipes</name>
    <name type="common">Giant wood spider</name>
    <name type="synonym">Nephila maculata</name>
    <dbReference type="NCBI Taxonomy" id="299642"/>
    <lineage>
        <taxon>Eukaryota</taxon>
        <taxon>Metazoa</taxon>
        <taxon>Ecdysozoa</taxon>
        <taxon>Arthropoda</taxon>
        <taxon>Chelicerata</taxon>
        <taxon>Arachnida</taxon>
        <taxon>Araneae</taxon>
        <taxon>Araneomorphae</taxon>
        <taxon>Entelegynae</taxon>
        <taxon>Araneoidea</taxon>
        <taxon>Nephilidae</taxon>
        <taxon>Nephila</taxon>
    </lineage>
</organism>
<name>A0A8X6MX57_NEPPI</name>
<comment type="caution">
    <text evidence="1">The sequence shown here is derived from an EMBL/GenBank/DDBJ whole genome shotgun (WGS) entry which is preliminary data.</text>
</comment>
<gene>
    <name evidence="1" type="ORF">NPIL_576531</name>
</gene>